<sequence>MRGLAILTENQFSHEDLRPFYQAVQRRGTNEVADALAYECLTMSLHNVSAIDSMEEIENPYPVVRSAIIAWYYATYYAAKAMLAASSGTDPQTHAAAGKIWQSELVNAHLAKPPFDFSISDITPSHVQEVIANLRGGNAHDLNAEPTDCEMALGAAFSYLKGTAEYEQWRLEEQVKDSAAYKQGGFNSFRSNAAKALRDAKLGPAHVNFLVQAFRYRGKANYRDAIYLSYGRDDKDRLRQFVTDLRAVSGAFSLMAAHYVSKRVERNDWGLFVADIMEFAKFDLPFDLAEI</sequence>
<proteinExistence type="predicted"/>
<reference evidence="1" key="1">
    <citation type="submission" date="2016-10" db="EMBL/GenBank/DDBJ databases">
        <title>Sequence of Gallionella enrichment culture.</title>
        <authorList>
            <person name="Poehlein A."/>
            <person name="Muehling M."/>
            <person name="Daniel R."/>
        </authorList>
    </citation>
    <scope>NUCLEOTIDE SEQUENCE</scope>
</reference>
<dbReference type="EMBL" id="MLJW01000187">
    <property type="protein sequence ID" value="OIQ94371.1"/>
    <property type="molecule type" value="Genomic_DNA"/>
</dbReference>
<gene>
    <name evidence="1" type="ORF">GALL_236180</name>
</gene>
<comment type="caution">
    <text evidence="1">The sequence shown here is derived from an EMBL/GenBank/DDBJ whole genome shotgun (WGS) entry which is preliminary data.</text>
</comment>
<evidence type="ECO:0000313" key="1">
    <source>
        <dbReference type="EMBL" id="OIQ94371.1"/>
    </source>
</evidence>
<accession>A0A1J5RY12</accession>
<dbReference type="Gene3D" id="1.20.120.330">
    <property type="entry name" value="Nucleotidyltransferases domain 2"/>
    <property type="match status" value="1"/>
</dbReference>
<dbReference type="AlphaFoldDB" id="A0A1J5RY12"/>
<name>A0A1J5RY12_9ZZZZ</name>
<protein>
    <submittedName>
        <fullName evidence="1">Uncharacterized protein</fullName>
    </submittedName>
</protein>
<organism evidence="1">
    <name type="scientific">mine drainage metagenome</name>
    <dbReference type="NCBI Taxonomy" id="410659"/>
    <lineage>
        <taxon>unclassified sequences</taxon>
        <taxon>metagenomes</taxon>
        <taxon>ecological metagenomes</taxon>
    </lineage>
</organism>